<keyword evidence="4" id="KW-1185">Reference proteome</keyword>
<evidence type="ECO:0000256" key="1">
    <source>
        <dbReference type="ARBA" id="ARBA00022679"/>
    </source>
</evidence>
<gene>
    <name evidence="3" type="ORF">QFZ53_001056</name>
</gene>
<dbReference type="EMBL" id="JAUSXV010000001">
    <property type="protein sequence ID" value="MDQ0646860.1"/>
    <property type="molecule type" value="Genomic_DNA"/>
</dbReference>
<dbReference type="InterPro" id="IPR001296">
    <property type="entry name" value="Glyco_trans_1"/>
</dbReference>
<evidence type="ECO:0000313" key="3">
    <source>
        <dbReference type="EMBL" id="MDQ0646860.1"/>
    </source>
</evidence>
<organism evidence="3 4">
    <name type="scientific">Microbacterium natoriense</name>
    <dbReference type="NCBI Taxonomy" id="284570"/>
    <lineage>
        <taxon>Bacteria</taxon>
        <taxon>Bacillati</taxon>
        <taxon>Actinomycetota</taxon>
        <taxon>Actinomycetes</taxon>
        <taxon>Micrococcales</taxon>
        <taxon>Microbacteriaceae</taxon>
        <taxon>Microbacterium</taxon>
    </lineage>
</organism>
<dbReference type="Pfam" id="PF00534">
    <property type="entry name" value="Glycos_transf_1"/>
    <property type="match status" value="1"/>
</dbReference>
<dbReference type="AlphaFoldDB" id="A0AAW8ETU9"/>
<dbReference type="SUPFAM" id="SSF53756">
    <property type="entry name" value="UDP-Glycosyltransferase/glycogen phosphorylase"/>
    <property type="match status" value="2"/>
</dbReference>
<evidence type="ECO:0000313" key="4">
    <source>
        <dbReference type="Proteomes" id="UP001244427"/>
    </source>
</evidence>
<proteinExistence type="predicted"/>
<evidence type="ECO:0000259" key="2">
    <source>
        <dbReference type="Pfam" id="PF00534"/>
    </source>
</evidence>
<accession>A0AAW8ETU9</accession>
<sequence>MTVVDPLSRAHRPRILISAYACGPGQGPEASAGWAIARAAAETGDVWILTRERFRASLEEALAASPDLAARVNVVHIDLPQRIMRWKRRGWDLYWYYALWQRLAGRTARRLHAEVGFDLAHHVTFANDWMPCGVAGLDTPVVWGPVGGASRVPVSKLRRWLGARGTVTELARIALTALPRAVWGDSTARRAALVVAQNPDVARRFRHARNVVVEPNAAFAEEIPAHRGSDSGRTAVFAGRLLAWKGAALALEAISRPAAEGWRLQILGEGYELGRLRRLARKLRIEDRVDFRGHLTREETLESLASSDALLFPSMHDQAGWIVGEASAMGMPVVCLDLGGPPTLAHINARVVSADAPGLPDRLAEALRDAQTNPGRPHSRWSEARLPSVVGQWYSTALHARRRPLVVMESLTRLRPTTNPYLVQLCTALDDTPGIELSFFSWRRALIGRLDVFHVHWPELLVGGHKLAGRMARRVLTIAFLIRVRLTRVAVVRTLHNLDRPSDMSRLDLALLDRLDRLTTLTITLNDDTPLPDGHARRTILHGHYRDWFAPHPAPAPTKGRIGYVGLIRRYKGVEQLIGAFRSLDAEGTSLSIAGRPSTDDLKSELISLAGGDERVEFDFRFLDDAELVRRIADAEFIVLPYRHMHNSGTALAALSVTRPILVPDNAVNRALAEEVGERWVHLFDGELADADLARVRAAIGEGVKGEPDLSQRDWTTVGAAHAEAFRAASMLRRAG</sequence>
<reference evidence="3 4" key="1">
    <citation type="submission" date="2023-07" db="EMBL/GenBank/DDBJ databases">
        <title>Comparative genomics of wheat-associated soil bacteria to identify genetic determinants of phenazine resistance.</title>
        <authorList>
            <person name="Mouncey N."/>
        </authorList>
    </citation>
    <scope>NUCLEOTIDE SEQUENCE [LARGE SCALE GENOMIC DNA]</scope>
    <source>
        <strain evidence="3 4">W4I9-1</strain>
    </source>
</reference>
<feature type="domain" description="Glycosyl transferase family 1" evidence="2">
    <location>
        <begin position="230"/>
        <end position="382"/>
    </location>
</feature>
<dbReference type="PANTHER" id="PTHR12526">
    <property type="entry name" value="GLYCOSYLTRANSFERASE"/>
    <property type="match status" value="1"/>
</dbReference>
<dbReference type="GO" id="GO:0016757">
    <property type="term" value="F:glycosyltransferase activity"/>
    <property type="evidence" value="ECO:0007669"/>
    <property type="project" value="InterPro"/>
</dbReference>
<dbReference type="CDD" id="cd03801">
    <property type="entry name" value="GT4_PimA-like"/>
    <property type="match status" value="1"/>
</dbReference>
<protein>
    <submittedName>
        <fullName evidence="3">Glycosyltransferase involved in cell wall biosynthesis</fullName>
    </submittedName>
</protein>
<comment type="caution">
    <text evidence="3">The sequence shown here is derived from an EMBL/GenBank/DDBJ whole genome shotgun (WGS) entry which is preliminary data.</text>
</comment>
<dbReference type="RefSeq" id="WP_307294332.1">
    <property type="nucleotide sequence ID" value="NZ_JAUSXV010000001.1"/>
</dbReference>
<dbReference type="Proteomes" id="UP001244427">
    <property type="component" value="Unassembled WGS sequence"/>
</dbReference>
<name>A0AAW8ETU9_9MICO</name>
<keyword evidence="1" id="KW-0808">Transferase</keyword>
<dbReference type="Gene3D" id="3.40.50.2000">
    <property type="entry name" value="Glycogen Phosphorylase B"/>
    <property type="match status" value="3"/>
</dbReference>
<dbReference type="PANTHER" id="PTHR12526:SF635">
    <property type="entry name" value="GLYCOSYL TRANSFERASE GROUP 1"/>
    <property type="match status" value="1"/>
</dbReference>